<sequence>MTLLRAIPFSFNVLWRLALVFPFMILAIIVFGIIATVFVVIAAFIAPLAALIMGVAFGVATSVLPVIVGARLGLQAKQSSMRNTYFGLMLPAVGYGLFEAFCVLLIFLLGAGVYLVATPLSLEDLAQFTMMDQEVLMAQLLSVNPAITLSIFWVGGVLIVALRAALLMPFAGASIGSDPGGRAHTPFYGFGSEFISLLILVAISYILSSFTVPIVLAICYMLGFGDALETAIAQINANASPAAVSLLGTETGIFIGLCVVFYIWAIALQSAGGVLAYMKQAEDFSDQQNAFDMSMDAHLETMTNAQPVERPMQSEDVMELIRSRMQQNKR</sequence>
<proteinExistence type="predicted"/>
<keyword evidence="1" id="KW-0472">Membrane</keyword>
<name>A0A2M8WJU1_9RHOB</name>
<organism evidence="2 3">
    <name type="scientific">Yoonia maricola</name>
    <dbReference type="NCBI Taxonomy" id="420999"/>
    <lineage>
        <taxon>Bacteria</taxon>
        <taxon>Pseudomonadati</taxon>
        <taxon>Pseudomonadota</taxon>
        <taxon>Alphaproteobacteria</taxon>
        <taxon>Rhodobacterales</taxon>
        <taxon>Paracoccaceae</taxon>
        <taxon>Yoonia</taxon>
    </lineage>
</organism>
<dbReference type="OrthoDB" id="7858956at2"/>
<keyword evidence="1" id="KW-0812">Transmembrane</keyword>
<dbReference type="Proteomes" id="UP000228531">
    <property type="component" value="Unassembled WGS sequence"/>
</dbReference>
<keyword evidence="1" id="KW-1133">Transmembrane helix</keyword>
<feature type="transmembrane region" description="Helical" evidence="1">
    <location>
        <begin position="197"/>
        <end position="223"/>
    </location>
</feature>
<reference evidence="2 3" key="1">
    <citation type="submission" date="2017-11" db="EMBL/GenBank/DDBJ databases">
        <title>Genomic Encyclopedia of Archaeal and Bacterial Type Strains, Phase II (KMG-II): From Individual Species to Whole Genera.</title>
        <authorList>
            <person name="Goeker M."/>
        </authorList>
    </citation>
    <scope>NUCLEOTIDE SEQUENCE [LARGE SCALE GENOMIC DNA]</scope>
    <source>
        <strain evidence="2 3">DSM 29128</strain>
    </source>
</reference>
<protein>
    <submittedName>
        <fullName evidence="2">Uncharacterized protein</fullName>
    </submittedName>
</protein>
<dbReference type="RefSeq" id="WP_100366148.1">
    <property type="nucleotide sequence ID" value="NZ_PGTY01000001.1"/>
</dbReference>
<feature type="transmembrane region" description="Helical" evidence="1">
    <location>
        <begin position="253"/>
        <end position="278"/>
    </location>
</feature>
<feature type="transmembrane region" description="Helical" evidence="1">
    <location>
        <begin position="51"/>
        <end position="74"/>
    </location>
</feature>
<dbReference type="EMBL" id="PGTY01000001">
    <property type="protein sequence ID" value="PJI91200.1"/>
    <property type="molecule type" value="Genomic_DNA"/>
</dbReference>
<comment type="caution">
    <text evidence="2">The sequence shown here is derived from an EMBL/GenBank/DDBJ whole genome shotgun (WGS) entry which is preliminary data.</text>
</comment>
<feature type="transmembrane region" description="Helical" evidence="1">
    <location>
        <begin position="86"/>
        <end position="116"/>
    </location>
</feature>
<feature type="transmembrane region" description="Helical" evidence="1">
    <location>
        <begin position="136"/>
        <end position="162"/>
    </location>
</feature>
<gene>
    <name evidence="2" type="ORF">BC777_0024</name>
</gene>
<accession>A0A2M8WJU1</accession>
<keyword evidence="3" id="KW-1185">Reference proteome</keyword>
<dbReference type="AlphaFoldDB" id="A0A2M8WJU1"/>
<feature type="transmembrane region" description="Helical" evidence="1">
    <location>
        <begin position="20"/>
        <end position="45"/>
    </location>
</feature>
<evidence type="ECO:0000256" key="1">
    <source>
        <dbReference type="SAM" id="Phobius"/>
    </source>
</evidence>
<evidence type="ECO:0000313" key="3">
    <source>
        <dbReference type="Proteomes" id="UP000228531"/>
    </source>
</evidence>
<evidence type="ECO:0000313" key="2">
    <source>
        <dbReference type="EMBL" id="PJI91200.1"/>
    </source>
</evidence>